<dbReference type="eggNOG" id="ENOG503310N">
    <property type="taxonomic scope" value="Bacteria"/>
</dbReference>
<dbReference type="RefSeq" id="WP_027691789.1">
    <property type="nucleotide sequence ID" value="NZ_CP010848.1"/>
</dbReference>
<feature type="transmembrane region" description="Helical" evidence="1">
    <location>
        <begin position="34"/>
        <end position="53"/>
    </location>
</feature>
<accession>A0A0C5BG64</accession>
<protein>
    <submittedName>
        <fullName evidence="3">DUF3054 domain-containing protein</fullName>
    </submittedName>
</protein>
<dbReference type="Proteomes" id="UP000237966">
    <property type="component" value="Unassembled WGS sequence"/>
</dbReference>
<feature type="transmembrane region" description="Helical" evidence="1">
    <location>
        <begin position="89"/>
        <end position="107"/>
    </location>
</feature>
<dbReference type="Proteomes" id="UP000052979">
    <property type="component" value="Unassembled WGS sequence"/>
</dbReference>
<keyword evidence="1" id="KW-0472">Membrane</keyword>
<dbReference type="PATRIC" id="fig|145458.7.peg.2080"/>
<dbReference type="Pfam" id="PF11255">
    <property type="entry name" value="DUF3054"/>
    <property type="match status" value="1"/>
</dbReference>
<gene>
    <name evidence="3" type="ORF">C5C51_08940</name>
    <name evidence="2" type="ORF">VT73_00045</name>
</gene>
<dbReference type="STRING" id="145458.APU90_07935"/>
<evidence type="ECO:0000256" key="1">
    <source>
        <dbReference type="SAM" id="Phobius"/>
    </source>
</evidence>
<dbReference type="OrthoDB" id="3698172at2"/>
<proteinExistence type="predicted"/>
<dbReference type="EMBL" id="LBFI01000001">
    <property type="protein sequence ID" value="KKM47290.1"/>
    <property type="molecule type" value="Genomic_DNA"/>
</dbReference>
<name>A0A0C5BG64_9MICO</name>
<organism evidence="2 4">
    <name type="scientific">Rathayibacter toxicus</name>
    <dbReference type="NCBI Taxonomy" id="145458"/>
    <lineage>
        <taxon>Bacteria</taxon>
        <taxon>Bacillati</taxon>
        <taxon>Actinomycetota</taxon>
        <taxon>Actinomycetes</taxon>
        <taxon>Micrococcales</taxon>
        <taxon>Microbacteriaceae</taxon>
        <taxon>Rathayibacter</taxon>
    </lineage>
</organism>
<keyword evidence="4" id="KW-1185">Reference proteome</keyword>
<feature type="transmembrane region" description="Helical" evidence="1">
    <location>
        <begin position="5"/>
        <end position="22"/>
    </location>
</feature>
<evidence type="ECO:0000313" key="3">
    <source>
        <dbReference type="EMBL" id="PPI13829.1"/>
    </source>
</evidence>
<dbReference type="KEGG" id="rtc:APU90_07935"/>
<feature type="transmembrane region" description="Helical" evidence="1">
    <location>
        <begin position="65"/>
        <end position="83"/>
    </location>
</feature>
<sequence length="118" mass="12921">MSRRAWFGLALDVVLVLGFVLIGRRSHDEGSEWWGVWSTLWPFLGSLLGGWVASRSWRRPDQVAPAGLIVWAVTVAGGILLRVVSGQGVQPSFVIVTAIVLAVFLLGRRALSRRVGRT</sequence>
<dbReference type="InterPro" id="IPR021414">
    <property type="entry name" value="DUF3054"/>
</dbReference>
<dbReference type="KEGG" id="rtx:TI83_09145"/>
<dbReference type="GeneID" id="93666522"/>
<comment type="caution">
    <text evidence="2">The sequence shown here is derived from an EMBL/GenBank/DDBJ whole genome shotgun (WGS) entry which is preliminary data.</text>
</comment>
<reference evidence="3 5" key="2">
    <citation type="submission" date="2018-02" db="EMBL/GenBank/DDBJ databases">
        <title>Bacteriophage NCPPB3778 and a type I-E CRISPR drive the evolution of the US Biological Select Agent, Rathayibacter toxicus.</title>
        <authorList>
            <person name="Davis E.W.II."/>
            <person name="Tabima J.F."/>
            <person name="Weisberg A.J."/>
            <person name="Lopes L.D."/>
            <person name="Wiseman M.S."/>
            <person name="Wiseman M.S."/>
            <person name="Pupko T."/>
            <person name="Belcher M.S."/>
            <person name="Sechler A.J."/>
            <person name="Tancos M.A."/>
            <person name="Schroeder B.K."/>
            <person name="Murray T.D."/>
            <person name="Luster D.G."/>
            <person name="Schneider W.L."/>
            <person name="Rogers E."/>
            <person name="Andreote F.D."/>
            <person name="Grunwald N.J."/>
            <person name="Putnam M.L."/>
            <person name="Chang J.H."/>
        </authorList>
    </citation>
    <scope>NUCLEOTIDE SEQUENCE [LARGE SCALE GENOMIC DNA]</scope>
    <source>
        <strain evidence="3 5">FH99</strain>
    </source>
</reference>
<dbReference type="AlphaFoldDB" id="A0A0C5BG64"/>
<keyword evidence="1" id="KW-0812">Transmembrane</keyword>
<keyword evidence="1" id="KW-1133">Transmembrane helix</keyword>
<evidence type="ECO:0000313" key="4">
    <source>
        <dbReference type="Proteomes" id="UP000052979"/>
    </source>
</evidence>
<evidence type="ECO:0000313" key="2">
    <source>
        <dbReference type="EMBL" id="KKM47290.1"/>
    </source>
</evidence>
<reference evidence="2 4" key="1">
    <citation type="submission" date="2015-04" db="EMBL/GenBank/DDBJ databases">
        <title>Draft genome sequence of Rathayibacter toxicus strain FH-142 (AKA 70134 or CS 32), a Western Australian isolate.</title>
        <authorList>
            <consortium name="Consortium for Microbial Forensics and Genomics (microFORGE)"/>
            <person name="Knight B.M."/>
            <person name="Roberts D.P."/>
            <person name="Lin D."/>
            <person name="Hari K."/>
            <person name="Fletcher J."/>
            <person name="Melcher U."/>
            <person name="Blagden T."/>
            <person name="Luster D.G."/>
            <person name="Sechler A.J."/>
            <person name="Schneider W.L."/>
            <person name="Winegar R.A."/>
        </authorList>
    </citation>
    <scope>NUCLEOTIDE SEQUENCE [LARGE SCALE GENOMIC DNA]</scope>
    <source>
        <strain evidence="2 4">FH142</strain>
    </source>
</reference>
<evidence type="ECO:0000313" key="5">
    <source>
        <dbReference type="Proteomes" id="UP000237966"/>
    </source>
</evidence>
<dbReference type="EMBL" id="PSWU01000013">
    <property type="protein sequence ID" value="PPI13829.1"/>
    <property type="molecule type" value="Genomic_DNA"/>
</dbReference>